<dbReference type="PROSITE" id="PS51188">
    <property type="entry name" value="ZF_CR"/>
    <property type="match status" value="1"/>
</dbReference>
<dbReference type="PROSITE" id="PS00138">
    <property type="entry name" value="SUBTILASE_SER"/>
    <property type="match status" value="1"/>
</dbReference>
<evidence type="ECO:0000256" key="8">
    <source>
        <dbReference type="ARBA" id="ARBA00022771"/>
    </source>
</evidence>
<dbReference type="GO" id="GO:0031072">
    <property type="term" value="F:heat shock protein binding"/>
    <property type="evidence" value="ECO:0007669"/>
    <property type="project" value="InterPro"/>
</dbReference>
<dbReference type="InterPro" id="IPR015500">
    <property type="entry name" value="Peptidase_S8_subtilisin-rel"/>
</dbReference>
<dbReference type="FunFam" id="2.60.260.20:FF:000005">
    <property type="entry name" value="Chaperone protein dnaJ 1, mitochondrial"/>
    <property type="match status" value="1"/>
</dbReference>
<dbReference type="Pfam" id="PF00226">
    <property type="entry name" value="DnaJ"/>
    <property type="match status" value="1"/>
</dbReference>
<dbReference type="GO" id="GO:0051082">
    <property type="term" value="F:unfolded protein binding"/>
    <property type="evidence" value="ECO:0007669"/>
    <property type="project" value="InterPro"/>
</dbReference>
<feature type="domain" description="P/Homo B" evidence="25">
    <location>
        <begin position="470"/>
        <end position="611"/>
    </location>
</feature>
<dbReference type="GO" id="GO:0005524">
    <property type="term" value="F:ATP binding"/>
    <property type="evidence" value="ECO:0007669"/>
    <property type="project" value="InterPro"/>
</dbReference>
<evidence type="ECO:0000256" key="2">
    <source>
        <dbReference type="ARBA" id="ARBA00005325"/>
    </source>
</evidence>
<keyword evidence="3 20" id="KW-0645">Protease</keyword>
<dbReference type="PROSITE" id="PS50076">
    <property type="entry name" value="DNAJ_2"/>
    <property type="match status" value="1"/>
</dbReference>
<dbReference type="FunFam" id="3.40.50.200:FF:000005">
    <property type="entry name" value="Proprotein convertase subtilisin/kexin type 7"/>
    <property type="match status" value="1"/>
</dbReference>
<gene>
    <name evidence="26" type="ORF">MAM1_0106c05437</name>
</gene>
<dbReference type="PANTHER" id="PTHR42884">
    <property type="entry name" value="PROPROTEIN CONVERTASE SUBTILISIN/KEXIN-RELATED"/>
    <property type="match status" value="1"/>
</dbReference>
<feature type="zinc finger region" description="CR-type" evidence="19">
    <location>
        <begin position="959"/>
        <end position="1039"/>
    </location>
</feature>
<dbReference type="PANTHER" id="PTHR42884:SF14">
    <property type="entry name" value="NEUROENDOCRINE CONVERTASE 1"/>
    <property type="match status" value="1"/>
</dbReference>
<keyword evidence="27" id="KW-1185">Reference proteome</keyword>
<sequence length="1254" mass="137367">MVHFFSSLTTVALFVAFTQAQTQRYMGKRDLNRDYYTLNIPNTEDGIESAKHVAHQLQVRYEGSVGELDSWFMVSSPQSLKRDDPVLANFYRLKNLSLQKRDATSQHWQNVKMIEKQALKRRTKRGPIPADKQLVDAQKTLSITDPWFPQQWHLINTENPGNDINVTGVWKQGITGKGVNVVILDDGLDYKSKDLADNFFAEGSYDFNDHESLPTPKLWDDSHGTRCAGQIAAVKNDVCGMGIAYEAKVAGVRILSGDLTDADEAIALNYEYQKNMIFSCSWGPPDNGQTMEAPNGILADAFVNGIRKGRGGKGSIYVFATGNGATSGDNCNFDGYTNSIYTITVGAIDHRNEHPPYSESCSAQLVVTYSSGGGQFIHTTDVGENSCSDRHGGTSAAAPNAAGIFALVLSVRPDLTWRDLQYLCIQTALPVNINDEDWKKLPSGRLYNHKFGYGKLDAYALIEAAKTFKLVNQQTWLALPSPVKKRAIPDSTGLKTRRALKNIVLVTEEMVKAAGLLRLEHITATVNIQHQRRGNIVIDLESPNHVISELATRRNLDTDDRGITNWKFMTVKHWDEDPIGNWTLNVYDVDNPDSKGFMLNWTLTLFGEQDPAFEGTPIHSSTSLHDDKEHEISISPTTTTAKAISTSKDNTPSRPTRIKPEDKSSKSSKQVASSTTPASSTSSETPVTENDEADAQVEKTKDAHSYLTVVYAVVGSFAILGVATGLYFYKRQGWKSPVTMTTQERQLGPGGYEFDVLQPLTELDEDELSESDTDDDNEVDRLMAMLFWEVVAITRIKRDVSTLQVTQLESPTSAPKKDPYEVLGVKKSSTASEIKKAYYGLAKKYHPDTNKDKDAREKFVQIQEAYEILSDEQKRQQYDQFGHGFEGGAPGGGNPYGGFGGGSGFPGGFDPNDIFSQFFGGGFGGRAGGGGADPFHNRPTPGDDLQVPLTLSFMEAVKGATKYVQVNKVTNCDTCHGSGLGEGKKKETCQVCHGSGVQTIMMGGFHMQTACQSCGGAGSSIPAGCGCPSCNSMGKVRERKTVQVKVPPGVDQNSRIRVTGEGDAPLKGQGPNGDLFVTLNIQASKVFRRQDSDIFVDAKIPFYKAMLGGRIRIPTVDGDVDVKVPSGAQPGDNIALRGRGIQRLRSNARGDQIVTLKVEFPRSLKGKQKEIIQEYAALVDEEYRPKEEPPIQVAPDTPPPSPSSENVPGDENSDKKEGGFFKNAFGKIKGKICHDEDGKNSNSDSDQNKHDEKK</sequence>
<dbReference type="InterPro" id="IPR001305">
    <property type="entry name" value="HSP_DnaJ_Cys-rich_dom"/>
</dbReference>
<dbReference type="GO" id="GO:0000139">
    <property type="term" value="C:Golgi membrane"/>
    <property type="evidence" value="ECO:0007669"/>
    <property type="project" value="TreeGrafter"/>
</dbReference>
<proteinExistence type="inferred from homology"/>
<keyword evidence="8 19" id="KW-0863">Zinc-finger</keyword>
<dbReference type="GO" id="GO:0004252">
    <property type="term" value="F:serine-type endopeptidase activity"/>
    <property type="evidence" value="ECO:0007669"/>
    <property type="project" value="UniProtKB-UniRule"/>
</dbReference>
<evidence type="ECO:0000256" key="9">
    <source>
        <dbReference type="ARBA" id="ARBA00022801"/>
    </source>
</evidence>
<evidence type="ECO:0000256" key="16">
    <source>
        <dbReference type="ARBA" id="ARBA00023180"/>
    </source>
</evidence>
<dbReference type="FunFam" id="2.60.120.260:FF:000026">
    <property type="entry name" value="proprotein convertase subtilisin/kexin type 7"/>
    <property type="match status" value="1"/>
</dbReference>
<evidence type="ECO:0000256" key="4">
    <source>
        <dbReference type="ARBA" id="ARBA00022692"/>
    </source>
</evidence>
<dbReference type="PRINTS" id="PR00723">
    <property type="entry name" value="SUBTILISIN"/>
</dbReference>
<dbReference type="GO" id="GO:0005802">
    <property type="term" value="C:trans-Golgi network"/>
    <property type="evidence" value="ECO:0007669"/>
    <property type="project" value="TreeGrafter"/>
</dbReference>
<feature type="chain" id="PRO_5002215107" description="DnaJ homolog 1, mitochondrial" evidence="22">
    <location>
        <begin position="21"/>
        <end position="1254"/>
    </location>
</feature>
<dbReference type="InterPro" id="IPR022398">
    <property type="entry name" value="Peptidase_S8_His-AS"/>
</dbReference>
<keyword evidence="15" id="KW-0865">Zymogen</keyword>
<evidence type="ECO:0000256" key="1">
    <source>
        <dbReference type="ARBA" id="ARBA00004370"/>
    </source>
</evidence>
<evidence type="ECO:0000256" key="19">
    <source>
        <dbReference type="PROSITE-ProRule" id="PRU00546"/>
    </source>
</evidence>
<dbReference type="Gene3D" id="3.40.50.200">
    <property type="entry name" value="Peptidase S8/S53 domain"/>
    <property type="match status" value="1"/>
</dbReference>
<evidence type="ECO:0000256" key="13">
    <source>
        <dbReference type="ARBA" id="ARBA00022989"/>
    </source>
</evidence>
<dbReference type="CDD" id="cd04059">
    <property type="entry name" value="Peptidases_S8_Protein_convertases_Kexins_Furin-like"/>
    <property type="match status" value="1"/>
</dbReference>
<evidence type="ECO:0000256" key="6">
    <source>
        <dbReference type="ARBA" id="ARBA00022729"/>
    </source>
</evidence>
<dbReference type="PROSITE" id="PS51829">
    <property type="entry name" value="P_HOMO_B"/>
    <property type="match status" value="1"/>
</dbReference>
<evidence type="ECO:0000313" key="26">
    <source>
        <dbReference type="EMBL" id="GAN05961.1"/>
    </source>
</evidence>
<keyword evidence="5 19" id="KW-0479">Metal-binding</keyword>
<feature type="active site" description="Charge relay system" evidence="18 20">
    <location>
        <position position="223"/>
    </location>
</feature>
<dbReference type="GO" id="GO:0016485">
    <property type="term" value="P:protein processing"/>
    <property type="evidence" value="ECO:0007669"/>
    <property type="project" value="TreeGrafter"/>
</dbReference>
<evidence type="ECO:0000256" key="12">
    <source>
        <dbReference type="ARBA" id="ARBA00022837"/>
    </source>
</evidence>
<dbReference type="InterPro" id="IPR036410">
    <property type="entry name" value="HSP_DnaJ_Cys-rich_dom_sf"/>
</dbReference>
<feature type="region of interest" description="Disordered" evidence="21">
    <location>
        <begin position="614"/>
        <end position="697"/>
    </location>
</feature>
<feature type="signal peptide" evidence="22">
    <location>
        <begin position="1"/>
        <end position="20"/>
    </location>
</feature>
<keyword evidence="16" id="KW-0325">Glycoprotein</keyword>
<evidence type="ECO:0000256" key="21">
    <source>
        <dbReference type="SAM" id="MobiDB-lite"/>
    </source>
</evidence>
<feature type="domain" description="CR-type" evidence="24">
    <location>
        <begin position="959"/>
        <end position="1039"/>
    </location>
</feature>
<dbReference type="InterPro" id="IPR000209">
    <property type="entry name" value="Peptidase_S8/S53_dom"/>
</dbReference>
<comment type="subcellular location">
    <subcellularLocation>
        <location evidence="1">Membrane</location>
    </subcellularLocation>
</comment>
<dbReference type="InterPro" id="IPR001623">
    <property type="entry name" value="DnaJ_domain"/>
</dbReference>
<evidence type="ECO:0000313" key="27">
    <source>
        <dbReference type="Proteomes" id="UP000053815"/>
    </source>
</evidence>
<dbReference type="SMART" id="SM00271">
    <property type="entry name" value="DnaJ"/>
    <property type="match status" value="1"/>
</dbReference>
<dbReference type="GO" id="GO:0006457">
    <property type="term" value="P:protein folding"/>
    <property type="evidence" value="ECO:0007669"/>
    <property type="project" value="InterPro"/>
</dbReference>
<dbReference type="Pfam" id="PF00082">
    <property type="entry name" value="Peptidase_S8"/>
    <property type="match status" value="1"/>
</dbReference>
<dbReference type="PROSITE" id="PS00137">
    <property type="entry name" value="SUBTILASE_HIS"/>
    <property type="match status" value="1"/>
</dbReference>
<dbReference type="PRINTS" id="PR00625">
    <property type="entry name" value="JDOMAIN"/>
</dbReference>
<dbReference type="InterPro" id="IPR036869">
    <property type="entry name" value="J_dom_sf"/>
</dbReference>
<dbReference type="Proteomes" id="UP000053815">
    <property type="component" value="Unassembled WGS sequence"/>
</dbReference>
<dbReference type="InterPro" id="IPR036852">
    <property type="entry name" value="Peptidase_S8/S53_dom_sf"/>
</dbReference>
<protein>
    <recommendedName>
        <fullName evidence="17">DnaJ homolog 1, mitochondrial</fullName>
    </recommendedName>
</protein>
<dbReference type="GO" id="GO:0007323">
    <property type="term" value="P:peptide pheromone maturation"/>
    <property type="evidence" value="ECO:0007669"/>
    <property type="project" value="UniProtKB-ARBA"/>
</dbReference>
<dbReference type="InterPro" id="IPR008971">
    <property type="entry name" value="HSP40/DnaJ_pept-bd"/>
</dbReference>
<keyword evidence="9 20" id="KW-0378">Hydrolase</keyword>
<keyword evidence="6 22" id="KW-0732">Signal</keyword>
<evidence type="ECO:0000256" key="11">
    <source>
        <dbReference type="ARBA" id="ARBA00022833"/>
    </source>
</evidence>
<dbReference type="SUPFAM" id="SSF57938">
    <property type="entry name" value="DnaJ/Hsp40 cysteine-rich domain"/>
    <property type="match status" value="1"/>
</dbReference>
<evidence type="ECO:0000259" key="25">
    <source>
        <dbReference type="PROSITE" id="PS51829"/>
    </source>
</evidence>
<dbReference type="InterPro" id="IPR008979">
    <property type="entry name" value="Galactose-bd-like_sf"/>
</dbReference>
<feature type="region of interest" description="Disordered" evidence="21">
    <location>
        <begin position="1182"/>
        <end position="1254"/>
    </location>
</feature>
<dbReference type="EMBL" id="DF836395">
    <property type="protein sequence ID" value="GAN05961.1"/>
    <property type="molecule type" value="Genomic_DNA"/>
</dbReference>
<dbReference type="SUPFAM" id="SSF49493">
    <property type="entry name" value="HSP40/DnaJ peptide-binding domain"/>
    <property type="match status" value="2"/>
</dbReference>
<evidence type="ECO:0000256" key="15">
    <source>
        <dbReference type="ARBA" id="ARBA00023145"/>
    </source>
</evidence>
<dbReference type="SUPFAM" id="SSF46565">
    <property type="entry name" value="Chaperone J-domain"/>
    <property type="match status" value="1"/>
</dbReference>
<feature type="active site" description="Charge relay system" evidence="18 20">
    <location>
        <position position="395"/>
    </location>
</feature>
<dbReference type="HAMAP" id="MF_01152">
    <property type="entry name" value="DnaJ"/>
    <property type="match status" value="1"/>
</dbReference>
<feature type="compositionally biased region" description="Low complexity" evidence="21">
    <location>
        <begin position="633"/>
        <end position="648"/>
    </location>
</feature>
<dbReference type="AlphaFoldDB" id="A0A0C9M7A4"/>
<dbReference type="InterPro" id="IPR012724">
    <property type="entry name" value="DnaJ"/>
</dbReference>
<keyword evidence="7" id="KW-0677">Repeat</keyword>
<evidence type="ECO:0000256" key="10">
    <source>
        <dbReference type="ARBA" id="ARBA00022825"/>
    </source>
</evidence>
<dbReference type="Pfam" id="PF01556">
    <property type="entry name" value="DnaJ_C"/>
    <property type="match status" value="1"/>
</dbReference>
<evidence type="ECO:0000259" key="23">
    <source>
        <dbReference type="PROSITE" id="PS50076"/>
    </source>
</evidence>
<dbReference type="SUPFAM" id="SSF52743">
    <property type="entry name" value="Subtilisin-like"/>
    <property type="match status" value="1"/>
</dbReference>
<dbReference type="CDD" id="cd06257">
    <property type="entry name" value="DnaJ"/>
    <property type="match status" value="1"/>
</dbReference>
<comment type="similarity">
    <text evidence="2">Belongs to the peptidase S8 family. Furin subfamily.</text>
</comment>
<dbReference type="Gene3D" id="2.10.230.10">
    <property type="entry name" value="Heat shock protein DnaJ, cysteine-rich domain"/>
    <property type="match status" value="1"/>
</dbReference>
<dbReference type="Gene3D" id="2.60.120.260">
    <property type="entry name" value="Galactose-binding domain-like"/>
    <property type="match status" value="1"/>
</dbReference>
<evidence type="ECO:0000256" key="14">
    <source>
        <dbReference type="ARBA" id="ARBA00023136"/>
    </source>
</evidence>
<keyword evidence="4" id="KW-0812">Transmembrane</keyword>
<evidence type="ECO:0000256" key="5">
    <source>
        <dbReference type="ARBA" id="ARBA00022723"/>
    </source>
</evidence>
<accession>A0A0C9M7A4</accession>
<evidence type="ECO:0000259" key="24">
    <source>
        <dbReference type="PROSITE" id="PS51188"/>
    </source>
</evidence>
<keyword evidence="11 19" id="KW-0862">Zinc</keyword>
<name>A0A0C9M7A4_9FUNG</name>
<keyword evidence="12" id="KW-0106">Calcium</keyword>
<dbReference type="GO" id="GO:0009408">
    <property type="term" value="P:response to heat"/>
    <property type="evidence" value="ECO:0007669"/>
    <property type="project" value="InterPro"/>
</dbReference>
<feature type="active site" description="Charge relay system" evidence="18 20">
    <location>
        <position position="185"/>
    </location>
</feature>
<dbReference type="Gene3D" id="1.10.287.110">
    <property type="entry name" value="DnaJ domain"/>
    <property type="match status" value="1"/>
</dbReference>
<keyword evidence="14" id="KW-0472">Membrane</keyword>
<feature type="domain" description="J" evidence="23">
    <location>
        <begin position="818"/>
        <end position="882"/>
    </location>
</feature>
<dbReference type="STRING" id="91626.A0A0C9M7A4"/>
<keyword evidence="10 20" id="KW-0720">Serine protease</keyword>
<reference evidence="26" key="1">
    <citation type="submission" date="2014-09" db="EMBL/GenBank/DDBJ databases">
        <title>Draft genome sequence of an oleaginous Mucoromycotina fungus Mucor ambiguus NBRC6742.</title>
        <authorList>
            <person name="Takeda I."/>
            <person name="Yamane N."/>
            <person name="Morita T."/>
            <person name="Tamano K."/>
            <person name="Machida M."/>
            <person name="Baker S."/>
            <person name="Koike H."/>
        </authorList>
    </citation>
    <scope>NUCLEOTIDE SEQUENCE</scope>
    <source>
        <strain evidence="26">NBRC 6742</strain>
    </source>
</reference>
<evidence type="ECO:0000256" key="7">
    <source>
        <dbReference type="ARBA" id="ARBA00022737"/>
    </source>
</evidence>
<dbReference type="InterPro" id="IPR002884">
    <property type="entry name" value="P_dom"/>
</dbReference>
<dbReference type="SUPFAM" id="SSF49785">
    <property type="entry name" value="Galactose-binding domain-like"/>
    <property type="match status" value="1"/>
</dbReference>
<dbReference type="CDD" id="cd10747">
    <property type="entry name" value="DnaJ_C"/>
    <property type="match status" value="1"/>
</dbReference>
<dbReference type="InterPro" id="IPR023828">
    <property type="entry name" value="Peptidase_S8_Ser-AS"/>
</dbReference>
<dbReference type="InterPro" id="IPR018253">
    <property type="entry name" value="DnaJ_domain_CS"/>
</dbReference>
<dbReference type="GO" id="GO:0008270">
    <property type="term" value="F:zinc ion binding"/>
    <property type="evidence" value="ECO:0007669"/>
    <property type="project" value="UniProtKB-KW"/>
</dbReference>
<dbReference type="PROSITE" id="PS00636">
    <property type="entry name" value="DNAJ_1"/>
    <property type="match status" value="1"/>
</dbReference>
<evidence type="ECO:0000256" key="20">
    <source>
        <dbReference type="PROSITE-ProRule" id="PRU01240"/>
    </source>
</evidence>
<dbReference type="PROSITE" id="PS51892">
    <property type="entry name" value="SUBTILASE"/>
    <property type="match status" value="1"/>
</dbReference>
<organism evidence="26">
    <name type="scientific">Mucor ambiguus</name>
    <dbReference type="NCBI Taxonomy" id="91626"/>
    <lineage>
        <taxon>Eukaryota</taxon>
        <taxon>Fungi</taxon>
        <taxon>Fungi incertae sedis</taxon>
        <taxon>Mucoromycota</taxon>
        <taxon>Mucoromycotina</taxon>
        <taxon>Mucoromycetes</taxon>
        <taxon>Mucorales</taxon>
        <taxon>Mucorineae</taxon>
        <taxon>Mucoraceae</taxon>
        <taxon>Mucor</taxon>
    </lineage>
</organism>
<dbReference type="Pfam" id="PF01483">
    <property type="entry name" value="P_proprotein"/>
    <property type="match status" value="1"/>
</dbReference>
<feature type="compositionally biased region" description="Low complexity" evidence="21">
    <location>
        <begin position="667"/>
        <end position="688"/>
    </location>
</feature>
<dbReference type="Gene3D" id="2.60.260.20">
    <property type="entry name" value="Urease metallochaperone UreE, N-terminal domain"/>
    <property type="match status" value="2"/>
</dbReference>
<evidence type="ECO:0000256" key="3">
    <source>
        <dbReference type="ARBA" id="ARBA00022670"/>
    </source>
</evidence>
<keyword evidence="13" id="KW-1133">Transmembrane helix</keyword>
<dbReference type="Pfam" id="PF00684">
    <property type="entry name" value="DnaJ_CXXCXGXG"/>
    <property type="match status" value="1"/>
</dbReference>
<evidence type="ECO:0000256" key="22">
    <source>
        <dbReference type="SAM" id="SignalP"/>
    </source>
</evidence>
<evidence type="ECO:0000256" key="18">
    <source>
        <dbReference type="PIRSR" id="PIRSR615500-1"/>
    </source>
</evidence>
<dbReference type="OrthoDB" id="300641at2759"/>
<dbReference type="CDD" id="cd10719">
    <property type="entry name" value="DnaJ_zf"/>
    <property type="match status" value="1"/>
</dbReference>
<dbReference type="InterPro" id="IPR034182">
    <property type="entry name" value="Kexin/furin"/>
</dbReference>
<dbReference type="NCBIfam" id="NF008035">
    <property type="entry name" value="PRK10767.1"/>
    <property type="match status" value="1"/>
</dbReference>
<dbReference type="InterPro" id="IPR002939">
    <property type="entry name" value="DnaJ_C"/>
</dbReference>
<evidence type="ECO:0000256" key="17">
    <source>
        <dbReference type="ARBA" id="ARBA00072890"/>
    </source>
</evidence>